<dbReference type="Gene3D" id="2.60.40.1120">
    <property type="entry name" value="Carboxypeptidase-like, regulatory domain"/>
    <property type="match status" value="1"/>
</dbReference>
<accession>A0A7S7NWR4</accession>
<dbReference type="EMBL" id="CP063849">
    <property type="protein sequence ID" value="QOY91217.1"/>
    <property type="molecule type" value="Genomic_DNA"/>
</dbReference>
<name>A0A7S7NWR4_PALFE</name>
<dbReference type="Proteomes" id="UP000593892">
    <property type="component" value="Chromosome"/>
</dbReference>
<dbReference type="AlphaFoldDB" id="A0A7S7NWR4"/>
<feature type="signal peptide" evidence="2">
    <location>
        <begin position="1"/>
        <end position="15"/>
    </location>
</feature>
<dbReference type="InterPro" id="IPR008969">
    <property type="entry name" value="CarboxyPept-like_regulatory"/>
</dbReference>
<evidence type="ECO:0000256" key="1">
    <source>
        <dbReference type="SAM" id="MobiDB-lite"/>
    </source>
</evidence>
<evidence type="ECO:0000256" key="2">
    <source>
        <dbReference type="SAM" id="SignalP"/>
    </source>
</evidence>
<dbReference type="KEGG" id="pfer:IRI77_15090"/>
<organism evidence="3 4">
    <name type="scientific">Paludibaculum fermentans</name>
    <dbReference type="NCBI Taxonomy" id="1473598"/>
    <lineage>
        <taxon>Bacteria</taxon>
        <taxon>Pseudomonadati</taxon>
        <taxon>Acidobacteriota</taxon>
        <taxon>Terriglobia</taxon>
        <taxon>Bryobacterales</taxon>
        <taxon>Bryobacteraceae</taxon>
        <taxon>Paludibaculum</taxon>
    </lineage>
</organism>
<keyword evidence="2" id="KW-0732">Signal</keyword>
<dbReference type="SUPFAM" id="SSF49464">
    <property type="entry name" value="Carboxypeptidase regulatory domain-like"/>
    <property type="match status" value="1"/>
</dbReference>
<keyword evidence="3" id="KW-0121">Carboxypeptidase</keyword>
<gene>
    <name evidence="3" type="ORF">IRI77_15090</name>
</gene>
<keyword evidence="3" id="KW-0378">Hydrolase</keyword>
<protein>
    <submittedName>
        <fullName evidence="3">Carboxypeptidase regulatory-like domain-containing protein</fullName>
    </submittedName>
</protein>
<dbReference type="GO" id="GO:0004180">
    <property type="term" value="F:carboxypeptidase activity"/>
    <property type="evidence" value="ECO:0007669"/>
    <property type="project" value="UniProtKB-KW"/>
</dbReference>
<evidence type="ECO:0000313" key="4">
    <source>
        <dbReference type="Proteomes" id="UP000593892"/>
    </source>
</evidence>
<keyword evidence="3" id="KW-0645">Protease</keyword>
<dbReference type="RefSeq" id="WP_194452871.1">
    <property type="nucleotide sequence ID" value="NZ_CP063849.1"/>
</dbReference>
<feature type="chain" id="PRO_5032719778" evidence="2">
    <location>
        <begin position="16"/>
        <end position="340"/>
    </location>
</feature>
<reference evidence="3 4" key="1">
    <citation type="submission" date="2020-10" db="EMBL/GenBank/DDBJ databases">
        <title>Complete genome sequence of Paludibaculum fermentans P105T, a facultatively anaerobic acidobacterium capable of dissimilatory Fe(III) reduction.</title>
        <authorList>
            <person name="Dedysh S.N."/>
            <person name="Beletsky A.V."/>
            <person name="Kulichevskaya I.S."/>
            <person name="Mardanov A.V."/>
            <person name="Ravin N.V."/>
        </authorList>
    </citation>
    <scope>NUCLEOTIDE SEQUENCE [LARGE SCALE GENOMIC DNA]</scope>
    <source>
        <strain evidence="3 4">P105</strain>
    </source>
</reference>
<feature type="region of interest" description="Disordered" evidence="1">
    <location>
        <begin position="265"/>
        <end position="296"/>
    </location>
</feature>
<keyword evidence="4" id="KW-1185">Reference proteome</keyword>
<dbReference type="Pfam" id="PF13620">
    <property type="entry name" value="CarboxypepD_reg"/>
    <property type="match status" value="1"/>
</dbReference>
<sequence length="340" mass="35876">MKSVLFFLTALPLLAAIDGTVVNKTTGQPQPGVTVSLTKLGQNGMEPAGSAKSGADGKFSIEAPAGSVHLLQATYQGVAYNMQLQPNAPTTGLQVQVFDALPKLSAIDMSQHMILVESDGKELVVNETVIFQNDSQTTWYDPKAGTLHFTAPPEAGKDVKARVIAPGGMPVERDPKPMGGKGEYAVDFPVKPGETRFDISYKMPIKEPMVLSGRILHDPGPVRLIVPKGITVEGDGLASLGNEPRSGAAIFDVKGNTYAVKISGAGTLRSSEPEPQASGTAPEATAQEEDGPRIQQIMPPGYEREWKWALGLILAILALSFAAQYMKSAPADSSGGKPKA</sequence>
<evidence type="ECO:0000313" key="3">
    <source>
        <dbReference type="EMBL" id="QOY91217.1"/>
    </source>
</evidence>
<proteinExistence type="predicted"/>